<accession>A0AAD4HYF1</accession>
<comment type="caution">
    <text evidence="2">The sequence shown here is derived from an EMBL/GenBank/DDBJ whole genome shotgun (WGS) entry which is preliminary data.</text>
</comment>
<feature type="compositionally biased region" description="Basic and acidic residues" evidence="1">
    <location>
        <begin position="355"/>
        <end position="373"/>
    </location>
</feature>
<gene>
    <name evidence="2" type="ORF">NEMBOFW57_006819</name>
</gene>
<dbReference type="Proteomes" id="UP001197093">
    <property type="component" value="Unassembled WGS sequence"/>
</dbReference>
<keyword evidence="3" id="KW-1185">Reference proteome</keyword>
<evidence type="ECO:0000313" key="3">
    <source>
        <dbReference type="Proteomes" id="UP001197093"/>
    </source>
</evidence>
<feature type="region of interest" description="Disordered" evidence="1">
    <location>
        <begin position="199"/>
        <end position="481"/>
    </location>
</feature>
<feature type="region of interest" description="Disordered" evidence="1">
    <location>
        <begin position="1"/>
        <end position="72"/>
    </location>
</feature>
<feature type="compositionally biased region" description="Basic residues" evidence="1">
    <location>
        <begin position="374"/>
        <end position="399"/>
    </location>
</feature>
<evidence type="ECO:0000313" key="2">
    <source>
        <dbReference type="EMBL" id="KAG7287310.1"/>
    </source>
</evidence>
<feature type="compositionally biased region" description="Basic and acidic residues" evidence="1">
    <location>
        <begin position="257"/>
        <end position="278"/>
    </location>
</feature>
<feature type="compositionally biased region" description="Basic and acidic residues" evidence="1">
    <location>
        <begin position="57"/>
        <end position="70"/>
    </location>
</feature>
<sequence>MDTRHRRRHHLNRHRHEQRGKNGPRNDRQGSQPNREEPQAKAKAVQQDNVGQPNGDNPKEPVGDQVKEEDIAWDPEFDEELKRAFMEIKTKPADAVGIPLTIEYTDDPTIPPAYNATCVKSVFFQEGNQKEFGRSVREHEDWEVLKHDPVFKLYPGMVVQRFPECEHEYTTYEPSNPPPSPSAIKMPPRYQFDRAALEEAAKRKRAAEEHRNSHNSYAPHQSAQTPWRHDSGWDRYNGGERQDRYPRKRSLANGAEHNQDDRDLKRARWSQDRRERSRANGRPASPRRHSPSSRPRFNLDGDPWSPQAGESNKKASSDRGNSDSYNDTPSREGRMSYADKRHDSGYHSGQSADRGASRYRDDKKGRRPSDRINQRRKSSSRSRSSRSRSRSRSPSRHRSASPARSSRDRSRSRTRDLSPDLANRSRSRSRGRSRSRSRSESPLTRIERQLLGLTDGSSTDDWESEHKPGSKPKPVAKKPIMRKRIKVAAAFDAILNLIAPKSQPPPACPKVATLSMTVEVETVQLGQSKDSSCKTGGADPGQKEKDGKKEEEEEEEVYDRGEYTGVADGEALRTVGLIGAGAFAKRKGQVASPRVAAKTGADKV</sequence>
<feature type="compositionally biased region" description="Basic and acidic residues" evidence="1">
    <location>
        <begin position="199"/>
        <end position="212"/>
    </location>
</feature>
<proteinExistence type="predicted"/>
<dbReference type="AlphaFoldDB" id="A0AAD4HYF1"/>
<feature type="compositionally biased region" description="Basic and acidic residues" evidence="1">
    <location>
        <begin position="311"/>
        <end position="321"/>
    </location>
</feature>
<protein>
    <submittedName>
        <fullName evidence="2">Uncharacterized protein</fullName>
    </submittedName>
</protein>
<feature type="compositionally biased region" description="Basic and acidic residues" evidence="1">
    <location>
        <begin position="227"/>
        <end position="245"/>
    </location>
</feature>
<name>A0AAD4HYF1_9PEZI</name>
<reference evidence="2" key="1">
    <citation type="submission" date="2023-02" db="EMBL/GenBank/DDBJ databases">
        <authorList>
            <person name="Palmer J.M."/>
        </authorList>
    </citation>
    <scope>NUCLEOTIDE SEQUENCE</scope>
    <source>
        <strain evidence="2">FW57</strain>
    </source>
</reference>
<feature type="compositionally biased region" description="Basic and acidic residues" evidence="1">
    <location>
        <begin position="329"/>
        <end position="345"/>
    </location>
</feature>
<organism evidence="2 3">
    <name type="scientific">Staphylotrichum longicolle</name>
    <dbReference type="NCBI Taxonomy" id="669026"/>
    <lineage>
        <taxon>Eukaryota</taxon>
        <taxon>Fungi</taxon>
        <taxon>Dikarya</taxon>
        <taxon>Ascomycota</taxon>
        <taxon>Pezizomycotina</taxon>
        <taxon>Sordariomycetes</taxon>
        <taxon>Sordariomycetidae</taxon>
        <taxon>Sordariales</taxon>
        <taxon>Chaetomiaceae</taxon>
        <taxon>Staphylotrichum</taxon>
    </lineage>
</organism>
<feature type="region of interest" description="Disordered" evidence="1">
    <location>
        <begin position="523"/>
        <end position="563"/>
    </location>
</feature>
<dbReference type="EMBL" id="JAHCVI010000003">
    <property type="protein sequence ID" value="KAG7287310.1"/>
    <property type="molecule type" value="Genomic_DNA"/>
</dbReference>
<feature type="compositionally biased region" description="Basic residues" evidence="1">
    <location>
        <begin position="425"/>
        <end position="436"/>
    </location>
</feature>
<evidence type="ECO:0000256" key="1">
    <source>
        <dbReference type="SAM" id="MobiDB-lite"/>
    </source>
</evidence>
<feature type="compositionally biased region" description="Basic and acidic residues" evidence="1">
    <location>
        <begin position="24"/>
        <end position="40"/>
    </location>
</feature>
<feature type="compositionally biased region" description="Basic residues" evidence="1">
    <location>
        <begin position="1"/>
        <end position="18"/>
    </location>
</feature>
<feature type="compositionally biased region" description="Polar residues" evidence="1">
    <location>
        <begin position="46"/>
        <end position="55"/>
    </location>
</feature>
<feature type="compositionally biased region" description="Basic and acidic residues" evidence="1">
    <location>
        <begin position="541"/>
        <end position="550"/>
    </location>
</feature>
<feature type="compositionally biased region" description="Polar residues" evidence="1">
    <location>
        <begin position="214"/>
        <end position="225"/>
    </location>
</feature>
<feature type="compositionally biased region" description="Polar residues" evidence="1">
    <location>
        <begin position="524"/>
        <end position="534"/>
    </location>
</feature>
<feature type="compositionally biased region" description="Basic and acidic residues" evidence="1">
    <location>
        <begin position="405"/>
        <end position="418"/>
    </location>
</feature>